<evidence type="ECO:0000313" key="2">
    <source>
        <dbReference type="EMBL" id="AMP07621.1"/>
    </source>
</evidence>
<evidence type="ECO:0000256" key="1">
    <source>
        <dbReference type="SAM" id="SignalP"/>
    </source>
</evidence>
<feature type="chain" id="PRO_5007277774" evidence="1">
    <location>
        <begin position="30"/>
        <end position="284"/>
    </location>
</feature>
<reference evidence="2 3" key="1">
    <citation type="submission" date="2015-11" db="EMBL/GenBank/DDBJ databases">
        <title>Exploring the genomic traits of fungus-feeding bacterial genus Collimonas.</title>
        <authorList>
            <person name="Song C."/>
            <person name="Schmidt R."/>
            <person name="de Jager V."/>
            <person name="Krzyzanowska D."/>
            <person name="Jongedijk E."/>
            <person name="Cankar K."/>
            <person name="Beekwilder J."/>
            <person name="van Veen A."/>
            <person name="de Boer W."/>
            <person name="van Veen J.A."/>
            <person name="Garbeva P."/>
        </authorList>
    </citation>
    <scope>NUCLEOTIDE SEQUENCE [LARGE SCALE GENOMIC DNA]</scope>
    <source>
        <strain evidence="2 3">Ter91</strain>
    </source>
</reference>
<evidence type="ECO:0000313" key="3">
    <source>
        <dbReference type="Proteomes" id="UP000074561"/>
    </source>
</evidence>
<keyword evidence="1" id="KW-0732">Signal</keyword>
<dbReference type="OrthoDB" id="1412847at2"/>
<accession>A0A127QC83</accession>
<organism evidence="2 3">
    <name type="scientific">Collimonas pratensis</name>
    <dbReference type="NCBI Taxonomy" id="279113"/>
    <lineage>
        <taxon>Bacteria</taxon>
        <taxon>Pseudomonadati</taxon>
        <taxon>Pseudomonadota</taxon>
        <taxon>Betaproteobacteria</taxon>
        <taxon>Burkholderiales</taxon>
        <taxon>Oxalobacteraceae</taxon>
        <taxon>Collimonas</taxon>
    </lineage>
</organism>
<dbReference type="Proteomes" id="UP000074561">
    <property type="component" value="Chromosome"/>
</dbReference>
<sequence length="284" mass="30792">MLTSLKKSYLAPAFVCLLASALAPTLAQARNTKLMLPVSEAVSQRAVQQALGSDLSIIFGSAVPDGTTLMSQEIFARGEARPNYQSKVTDDVVVCKMALQNALLDLIKQARNSGANAVVGIVSFYDHLVEMNSTTQYECHAGMTRGVVDLKAKLAKTDRVYSSYGGTTPRLMPPASGYADINDVQQVPFLDQRGREVYQLWLTRTGPRAFVVAEDGFLWQSWGTPPDPNLPRDPALRALQNCYNHGARNCQLYAVDNTVVYHPSAAAGQLQQSTAPAGRAQQGE</sequence>
<feature type="signal peptide" evidence="1">
    <location>
        <begin position="1"/>
        <end position="29"/>
    </location>
</feature>
<dbReference type="KEGG" id="cpra:CPter91_5335"/>
<dbReference type="RefSeq" id="WP_150119806.1">
    <property type="nucleotide sequence ID" value="NZ_CP013234.1"/>
</dbReference>
<dbReference type="EMBL" id="CP013234">
    <property type="protein sequence ID" value="AMP07621.1"/>
    <property type="molecule type" value="Genomic_DNA"/>
</dbReference>
<dbReference type="AlphaFoldDB" id="A0A127QC83"/>
<dbReference type="PATRIC" id="fig|279113.9.peg.5290"/>
<proteinExistence type="predicted"/>
<dbReference type="STRING" id="279113.CPter91_5335"/>
<name>A0A127QC83_9BURK</name>
<protein>
    <submittedName>
        <fullName evidence="2">Excinuclease ATPase subunit domain protein</fullName>
    </submittedName>
</protein>
<gene>
    <name evidence="2" type="ORF">CPter91_5335</name>
</gene>